<dbReference type="Proteomes" id="UP000011761">
    <property type="component" value="Unassembled WGS sequence"/>
</dbReference>
<accession>M2MEY4</accession>
<dbReference type="OMA" id="TNQRMER"/>
<feature type="compositionally biased region" description="Polar residues" evidence="2">
    <location>
        <begin position="57"/>
        <end position="66"/>
    </location>
</feature>
<dbReference type="GO" id="GO:0019905">
    <property type="term" value="F:syntaxin binding"/>
    <property type="evidence" value="ECO:0007669"/>
    <property type="project" value="TreeGrafter"/>
</dbReference>
<evidence type="ECO:0000256" key="1">
    <source>
        <dbReference type="ARBA" id="ARBA00009480"/>
    </source>
</evidence>
<organism evidence="4 5">
    <name type="scientific">Baudoinia panamericana (strain UAMH 10762)</name>
    <name type="common">Angels' share fungus</name>
    <name type="synonym">Baudoinia compniacensis (strain UAMH 10762)</name>
    <dbReference type="NCBI Taxonomy" id="717646"/>
    <lineage>
        <taxon>Eukaryota</taxon>
        <taxon>Fungi</taxon>
        <taxon>Dikarya</taxon>
        <taxon>Ascomycota</taxon>
        <taxon>Pezizomycotina</taxon>
        <taxon>Dothideomycetes</taxon>
        <taxon>Dothideomycetidae</taxon>
        <taxon>Mycosphaerellales</taxon>
        <taxon>Teratosphaeriaceae</taxon>
        <taxon>Baudoinia</taxon>
    </lineage>
</organism>
<feature type="compositionally biased region" description="Low complexity" evidence="2">
    <location>
        <begin position="187"/>
        <end position="207"/>
    </location>
</feature>
<feature type="compositionally biased region" description="Polar residues" evidence="2">
    <location>
        <begin position="380"/>
        <end position="389"/>
    </location>
</feature>
<dbReference type="GO" id="GO:0005484">
    <property type="term" value="F:SNAP receptor activity"/>
    <property type="evidence" value="ECO:0007669"/>
    <property type="project" value="TreeGrafter"/>
</dbReference>
<dbReference type="GO" id="GO:0006906">
    <property type="term" value="P:vesicle fusion"/>
    <property type="evidence" value="ECO:0007669"/>
    <property type="project" value="TreeGrafter"/>
</dbReference>
<dbReference type="eggNOG" id="KOG3065">
    <property type="taxonomic scope" value="Eukaryota"/>
</dbReference>
<dbReference type="KEGG" id="bcom:BAUCODRAFT_35157"/>
<feature type="compositionally biased region" description="Polar residues" evidence="2">
    <location>
        <begin position="73"/>
        <end position="96"/>
    </location>
</feature>
<feature type="domain" description="T-SNARE coiled-coil homology" evidence="3">
    <location>
        <begin position="405"/>
        <end position="467"/>
    </location>
</feature>
<dbReference type="PANTHER" id="PTHR19305">
    <property type="entry name" value="SYNAPTOSOMAL ASSOCIATED PROTEIN"/>
    <property type="match status" value="1"/>
</dbReference>
<dbReference type="AlphaFoldDB" id="M2MEY4"/>
<dbReference type="GO" id="GO:0031201">
    <property type="term" value="C:SNARE complex"/>
    <property type="evidence" value="ECO:0007669"/>
    <property type="project" value="TreeGrafter"/>
</dbReference>
<dbReference type="SUPFAM" id="SSF58038">
    <property type="entry name" value="SNARE fusion complex"/>
    <property type="match status" value="2"/>
</dbReference>
<dbReference type="CDD" id="cd15857">
    <property type="entry name" value="SNARE_SEC9C"/>
    <property type="match status" value="1"/>
</dbReference>
<proteinExistence type="inferred from homology"/>
<feature type="region of interest" description="Disordered" evidence="2">
    <location>
        <begin position="361"/>
        <end position="389"/>
    </location>
</feature>
<dbReference type="GeneID" id="19112625"/>
<feature type="compositionally biased region" description="Basic and acidic residues" evidence="2">
    <location>
        <begin position="1"/>
        <end position="13"/>
    </location>
</feature>
<dbReference type="PANTHER" id="PTHR19305:SF9">
    <property type="entry name" value="SYNAPTOSOMAL-ASSOCIATED PROTEIN 29"/>
    <property type="match status" value="1"/>
</dbReference>
<dbReference type="STRING" id="717646.M2MEY4"/>
<dbReference type="CDD" id="cd15886">
    <property type="entry name" value="SNARE_SEC9N"/>
    <property type="match status" value="1"/>
</dbReference>
<dbReference type="SMART" id="SM00397">
    <property type="entry name" value="t_SNARE"/>
    <property type="match status" value="1"/>
</dbReference>
<evidence type="ECO:0000313" key="5">
    <source>
        <dbReference type="Proteomes" id="UP000011761"/>
    </source>
</evidence>
<dbReference type="HOGENOM" id="CLU_020823_2_0_1"/>
<dbReference type="RefSeq" id="XP_007677424.1">
    <property type="nucleotide sequence ID" value="XM_007679234.1"/>
</dbReference>
<comment type="similarity">
    <text evidence="1">Belongs to the SNAP-25 family.</text>
</comment>
<dbReference type="InterPro" id="IPR000727">
    <property type="entry name" value="T_SNARE_dom"/>
</dbReference>
<protein>
    <recommendedName>
        <fullName evidence="3">t-SNARE coiled-coil homology domain-containing protein</fullName>
    </recommendedName>
</protein>
<evidence type="ECO:0000256" key="2">
    <source>
        <dbReference type="SAM" id="MobiDB-lite"/>
    </source>
</evidence>
<dbReference type="GO" id="GO:0006887">
    <property type="term" value="P:exocytosis"/>
    <property type="evidence" value="ECO:0007669"/>
    <property type="project" value="TreeGrafter"/>
</dbReference>
<dbReference type="GO" id="GO:0005886">
    <property type="term" value="C:plasma membrane"/>
    <property type="evidence" value="ECO:0007669"/>
    <property type="project" value="TreeGrafter"/>
</dbReference>
<dbReference type="EMBL" id="KB445557">
    <property type="protein sequence ID" value="EMC95166.1"/>
    <property type="molecule type" value="Genomic_DNA"/>
</dbReference>
<feature type="region of interest" description="Disordered" evidence="2">
    <location>
        <begin position="1"/>
        <end position="229"/>
    </location>
</feature>
<keyword evidence="5" id="KW-1185">Reference proteome</keyword>
<feature type="compositionally biased region" description="Low complexity" evidence="2">
    <location>
        <begin position="27"/>
        <end position="42"/>
    </location>
</feature>
<evidence type="ECO:0000259" key="3">
    <source>
        <dbReference type="PROSITE" id="PS50192"/>
    </source>
</evidence>
<gene>
    <name evidence="4" type="ORF">BAUCODRAFT_35157</name>
</gene>
<feature type="compositionally biased region" description="Gly residues" evidence="2">
    <location>
        <begin position="218"/>
        <end position="227"/>
    </location>
</feature>
<dbReference type="PROSITE" id="PS50192">
    <property type="entry name" value="T_SNARE"/>
    <property type="match status" value="1"/>
</dbReference>
<dbReference type="Gene3D" id="1.20.5.110">
    <property type="match status" value="2"/>
</dbReference>
<sequence>MPFGFKKGDKGEETSSLSTQKASLFGKSKLSKSPAPSSANPYAVPPPSSDPYSQQSANPYASQNPANDVYAPRSQTSLSQPPASSFGSLTLNSEQSGPPPYGRNSPVPNRSEKSPVPTGGYGGGAPRFPSRNSYGQANGYGDSNPYGGQNGSAQSRYGAGGYGGLGRRMSQETMTTDAGREALFGDAAQRAQSAEQEESFAANEQSSDASYANADSQGAGGMPGNYGYGEERELTAEERENADIDSARLLIKETKQKTVASSSNAARIAAQTEETARNALIRLGQQGDHLHKTEEYLDAAEYQNRQATSKAKELKTLNRSFLLVHMDNPFRGKALDNEAAKRAGEARAHERETAVATSAAAYNSTMRHRGQATELRPEPGSSSQQTQRNYTDRAKYQFEADSDDDQMENDIEDNMNIIHQGVKNMKKIGIAMSQELESQNKLIDRISGKSDKVDDQIAMNRARLDRIKK</sequence>
<name>M2MEY4_BAUPA</name>
<reference evidence="4 5" key="1">
    <citation type="journal article" date="2012" name="PLoS Pathog.">
        <title>Diverse lifestyles and strategies of plant pathogenesis encoded in the genomes of eighteen Dothideomycetes fungi.</title>
        <authorList>
            <person name="Ohm R.A."/>
            <person name="Feau N."/>
            <person name="Henrissat B."/>
            <person name="Schoch C.L."/>
            <person name="Horwitz B.A."/>
            <person name="Barry K.W."/>
            <person name="Condon B.J."/>
            <person name="Copeland A.C."/>
            <person name="Dhillon B."/>
            <person name="Glaser F."/>
            <person name="Hesse C.N."/>
            <person name="Kosti I."/>
            <person name="LaButti K."/>
            <person name="Lindquist E.A."/>
            <person name="Lucas S."/>
            <person name="Salamov A.A."/>
            <person name="Bradshaw R.E."/>
            <person name="Ciuffetti L."/>
            <person name="Hamelin R.C."/>
            <person name="Kema G.H.J."/>
            <person name="Lawrence C."/>
            <person name="Scott J.A."/>
            <person name="Spatafora J.W."/>
            <person name="Turgeon B.G."/>
            <person name="de Wit P.J.G.M."/>
            <person name="Zhong S."/>
            <person name="Goodwin S.B."/>
            <person name="Grigoriev I.V."/>
        </authorList>
    </citation>
    <scope>NUCLEOTIDE SEQUENCE [LARGE SCALE GENOMIC DNA]</scope>
    <source>
        <strain evidence="4 5">UAMH 10762</strain>
    </source>
</reference>
<evidence type="ECO:0000313" key="4">
    <source>
        <dbReference type="EMBL" id="EMC95166.1"/>
    </source>
</evidence>
<dbReference type="OrthoDB" id="18679at2759"/>